<name>A0A1V3IST8_9PAST</name>
<dbReference type="STRING" id="1908260.BKK50_00935"/>
<sequence>MQCAVSFLLVFRHYVAIIQTLFGDIYKIKFVVSYAIYGRLPKKIAFSTARNLKFSPIFSRTFPLIYSSIS</sequence>
<reference evidence="1 2" key="1">
    <citation type="submission" date="2016-10" db="EMBL/GenBank/DDBJ databases">
        <title>Rodentibacter gen. nov. and new species.</title>
        <authorList>
            <person name="Christensen H."/>
        </authorList>
    </citation>
    <scope>NUCLEOTIDE SEQUENCE [LARGE SCALE GENOMIC DNA]</scope>
    <source>
        <strain evidence="1 2">CCUG17206</strain>
    </source>
</reference>
<dbReference type="AlphaFoldDB" id="A0A1V3IST8"/>
<evidence type="ECO:0000313" key="1">
    <source>
        <dbReference type="EMBL" id="OOF44989.1"/>
    </source>
</evidence>
<dbReference type="EMBL" id="MLHJ01000008">
    <property type="protein sequence ID" value="OOF44989.1"/>
    <property type="molecule type" value="Genomic_DNA"/>
</dbReference>
<accession>A0A1V3IST8</accession>
<dbReference type="Proteomes" id="UP000189433">
    <property type="component" value="Unassembled WGS sequence"/>
</dbReference>
<proteinExistence type="predicted"/>
<gene>
    <name evidence="1" type="ORF">BKK50_00935</name>
</gene>
<protein>
    <submittedName>
        <fullName evidence="1">Uncharacterized protein</fullName>
    </submittedName>
</protein>
<comment type="caution">
    <text evidence="1">The sequence shown here is derived from an EMBL/GenBank/DDBJ whole genome shotgun (WGS) entry which is preliminary data.</text>
</comment>
<keyword evidence="2" id="KW-1185">Reference proteome</keyword>
<evidence type="ECO:0000313" key="2">
    <source>
        <dbReference type="Proteomes" id="UP000189433"/>
    </source>
</evidence>
<organism evidence="1 2">
    <name type="scientific">Rodentibacter rarus</name>
    <dbReference type="NCBI Taxonomy" id="1908260"/>
    <lineage>
        <taxon>Bacteria</taxon>
        <taxon>Pseudomonadati</taxon>
        <taxon>Pseudomonadota</taxon>
        <taxon>Gammaproteobacteria</taxon>
        <taxon>Pasteurellales</taxon>
        <taxon>Pasteurellaceae</taxon>
        <taxon>Rodentibacter</taxon>
    </lineage>
</organism>